<name>A0AA39JZ33_ARMTA</name>
<dbReference type="GeneID" id="85366718"/>
<dbReference type="EMBL" id="JAUEPS010000033">
    <property type="protein sequence ID" value="KAK0451287.1"/>
    <property type="molecule type" value="Genomic_DNA"/>
</dbReference>
<dbReference type="RefSeq" id="XP_060327624.1">
    <property type="nucleotide sequence ID" value="XM_060483170.1"/>
</dbReference>
<dbReference type="AlphaFoldDB" id="A0AA39JZ33"/>
<proteinExistence type="predicted"/>
<comment type="caution">
    <text evidence="1">The sequence shown here is derived from an EMBL/GenBank/DDBJ whole genome shotgun (WGS) entry which is preliminary data.</text>
</comment>
<reference evidence="1" key="1">
    <citation type="submission" date="2023-06" db="EMBL/GenBank/DDBJ databases">
        <authorList>
            <consortium name="Lawrence Berkeley National Laboratory"/>
            <person name="Ahrendt S."/>
            <person name="Sahu N."/>
            <person name="Indic B."/>
            <person name="Wong-Bajracharya J."/>
            <person name="Merenyi Z."/>
            <person name="Ke H.-M."/>
            <person name="Monk M."/>
            <person name="Kocsube S."/>
            <person name="Drula E."/>
            <person name="Lipzen A."/>
            <person name="Balint B."/>
            <person name="Henrissat B."/>
            <person name="Andreopoulos B."/>
            <person name="Martin F.M."/>
            <person name="Harder C.B."/>
            <person name="Rigling D."/>
            <person name="Ford K.L."/>
            <person name="Foster G.D."/>
            <person name="Pangilinan J."/>
            <person name="Papanicolaou A."/>
            <person name="Barry K."/>
            <person name="LaButti K."/>
            <person name="Viragh M."/>
            <person name="Koriabine M."/>
            <person name="Yan M."/>
            <person name="Riley R."/>
            <person name="Champramary S."/>
            <person name="Plett K.L."/>
            <person name="Tsai I.J."/>
            <person name="Slot J."/>
            <person name="Sipos G."/>
            <person name="Plett J."/>
            <person name="Nagy L.G."/>
            <person name="Grigoriev I.V."/>
        </authorList>
    </citation>
    <scope>NUCLEOTIDE SEQUENCE</scope>
    <source>
        <strain evidence="1">CCBAS 213</strain>
    </source>
</reference>
<dbReference type="Proteomes" id="UP001175211">
    <property type="component" value="Unassembled WGS sequence"/>
</dbReference>
<keyword evidence="2" id="KW-1185">Reference proteome</keyword>
<evidence type="ECO:0000313" key="2">
    <source>
        <dbReference type="Proteomes" id="UP001175211"/>
    </source>
</evidence>
<evidence type="ECO:0000313" key="1">
    <source>
        <dbReference type="EMBL" id="KAK0451287.1"/>
    </source>
</evidence>
<sequence length="173" mass="19221">MQARWDSALHPARRAGRSTAIIPSGLGLRRCLRAVWFEVCCHQRVSLITLRAGLSRAYAFFFSLGSATKIFKMCKARFSVVHHPPLQLSKIAMVYDVESRFALCILSPRAAVTHSRYLGFARVFEAVGPATGWIGGYAYGREKAPSRSSTGQITIGPQFFSPGNARNFFRAFM</sequence>
<gene>
    <name evidence="1" type="ORF">EV420DRAFT_709934</name>
</gene>
<organism evidence="1 2">
    <name type="scientific">Armillaria tabescens</name>
    <name type="common">Ringless honey mushroom</name>
    <name type="synonym">Agaricus tabescens</name>
    <dbReference type="NCBI Taxonomy" id="1929756"/>
    <lineage>
        <taxon>Eukaryota</taxon>
        <taxon>Fungi</taxon>
        <taxon>Dikarya</taxon>
        <taxon>Basidiomycota</taxon>
        <taxon>Agaricomycotina</taxon>
        <taxon>Agaricomycetes</taxon>
        <taxon>Agaricomycetidae</taxon>
        <taxon>Agaricales</taxon>
        <taxon>Marasmiineae</taxon>
        <taxon>Physalacriaceae</taxon>
        <taxon>Desarmillaria</taxon>
    </lineage>
</organism>
<protein>
    <submittedName>
        <fullName evidence="1">Uncharacterized protein</fullName>
    </submittedName>
</protein>
<accession>A0AA39JZ33</accession>